<reference evidence="1" key="1">
    <citation type="submission" date="2020-05" db="EMBL/GenBank/DDBJ databases">
        <title>Large-scale comparative analyses of tick genomes elucidate their genetic diversity and vector capacities.</title>
        <authorList>
            <person name="Jia N."/>
            <person name="Wang J."/>
            <person name="Shi W."/>
            <person name="Du L."/>
            <person name="Sun Y."/>
            <person name="Zhan W."/>
            <person name="Jiang J."/>
            <person name="Wang Q."/>
            <person name="Zhang B."/>
            <person name="Ji P."/>
            <person name="Sakyi L.B."/>
            <person name="Cui X."/>
            <person name="Yuan T."/>
            <person name="Jiang B."/>
            <person name="Yang W."/>
            <person name="Lam T.T.-Y."/>
            <person name="Chang Q."/>
            <person name="Ding S."/>
            <person name="Wang X."/>
            <person name="Zhu J."/>
            <person name="Ruan X."/>
            <person name="Zhao L."/>
            <person name="Wei J."/>
            <person name="Que T."/>
            <person name="Du C."/>
            <person name="Cheng J."/>
            <person name="Dai P."/>
            <person name="Han X."/>
            <person name="Huang E."/>
            <person name="Gao Y."/>
            <person name="Liu J."/>
            <person name="Shao H."/>
            <person name="Ye R."/>
            <person name="Li L."/>
            <person name="Wei W."/>
            <person name="Wang X."/>
            <person name="Wang C."/>
            <person name="Yang T."/>
            <person name="Huo Q."/>
            <person name="Li W."/>
            <person name="Guo W."/>
            <person name="Chen H."/>
            <person name="Zhou L."/>
            <person name="Ni X."/>
            <person name="Tian J."/>
            <person name="Zhou Y."/>
            <person name="Sheng Y."/>
            <person name="Liu T."/>
            <person name="Pan Y."/>
            <person name="Xia L."/>
            <person name="Li J."/>
            <person name="Zhao F."/>
            <person name="Cao W."/>
        </authorList>
    </citation>
    <scope>NUCLEOTIDE SEQUENCE</scope>
    <source>
        <strain evidence="1">Hyas-2018</strain>
    </source>
</reference>
<dbReference type="Proteomes" id="UP000821845">
    <property type="component" value="Chromosome 1"/>
</dbReference>
<gene>
    <name evidence="1" type="ORF">HPB50_006331</name>
</gene>
<accession>A0ACB7TFS5</accession>
<sequence>MTFHIGAAFKHPTVFQRSIEDARAVFDVGRELGFQMDTLDIGGGFPGGARKLESFVELCRIIRDAIDTNFPPSSGVNVIAEPGQFFVISAYTLITKVVGTRKKSVSVEGKFCEHRDIFINESKCNTINRDLFELMDVNISPLEPPFNRPRDVLTTMWGATCHPWDIIVARSHFFAVSDGEWLVFDNMGAYTLVSASGFNGFGFPRVHYITSTASSRLVEFTVDATRVRSGYGHLERTVEQRPL</sequence>
<proteinExistence type="predicted"/>
<evidence type="ECO:0000313" key="2">
    <source>
        <dbReference type="Proteomes" id="UP000821845"/>
    </source>
</evidence>
<protein>
    <submittedName>
        <fullName evidence="1">Uncharacterized protein</fullName>
    </submittedName>
</protein>
<evidence type="ECO:0000313" key="1">
    <source>
        <dbReference type="EMBL" id="KAH6944958.1"/>
    </source>
</evidence>
<name>A0ACB7TFS5_HYAAI</name>
<comment type="caution">
    <text evidence="1">The sequence shown here is derived from an EMBL/GenBank/DDBJ whole genome shotgun (WGS) entry which is preliminary data.</text>
</comment>
<keyword evidence="2" id="KW-1185">Reference proteome</keyword>
<organism evidence="1 2">
    <name type="scientific">Hyalomma asiaticum</name>
    <name type="common">Tick</name>
    <dbReference type="NCBI Taxonomy" id="266040"/>
    <lineage>
        <taxon>Eukaryota</taxon>
        <taxon>Metazoa</taxon>
        <taxon>Ecdysozoa</taxon>
        <taxon>Arthropoda</taxon>
        <taxon>Chelicerata</taxon>
        <taxon>Arachnida</taxon>
        <taxon>Acari</taxon>
        <taxon>Parasitiformes</taxon>
        <taxon>Ixodida</taxon>
        <taxon>Ixodoidea</taxon>
        <taxon>Ixodidae</taxon>
        <taxon>Hyalomminae</taxon>
        <taxon>Hyalomma</taxon>
    </lineage>
</organism>
<dbReference type="EMBL" id="CM023481">
    <property type="protein sequence ID" value="KAH6944958.1"/>
    <property type="molecule type" value="Genomic_DNA"/>
</dbReference>